<evidence type="ECO:0000313" key="4">
    <source>
        <dbReference type="Proteomes" id="UP000521872"/>
    </source>
</evidence>
<feature type="compositionally biased region" description="Polar residues" evidence="1">
    <location>
        <begin position="512"/>
        <end position="525"/>
    </location>
</feature>
<feature type="transmembrane region" description="Helical" evidence="2">
    <location>
        <begin position="136"/>
        <end position="161"/>
    </location>
</feature>
<keyword evidence="2" id="KW-0812">Transmembrane</keyword>
<evidence type="ECO:0000256" key="1">
    <source>
        <dbReference type="SAM" id="MobiDB-lite"/>
    </source>
</evidence>
<evidence type="ECO:0000313" key="3">
    <source>
        <dbReference type="EMBL" id="KAF4615888.1"/>
    </source>
</evidence>
<reference evidence="3 4" key="1">
    <citation type="submission" date="2019-12" db="EMBL/GenBank/DDBJ databases">
        <authorList>
            <person name="Floudas D."/>
            <person name="Bentzer J."/>
            <person name="Ahren D."/>
            <person name="Johansson T."/>
            <person name="Persson P."/>
            <person name="Tunlid A."/>
        </authorList>
    </citation>
    <scope>NUCLEOTIDE SEQUENCE [LARGE SCALE GENOMIC DNA]</scope>
    <source>
        <strain evidence="3 4">CBS 102.39</strain>
    </source>
</reference>
<sequence>MAHLLRIFVQYFASGRVLNSFSDCFSRFKTRLSPIRQVCQPWSSKFRVFILGFCALSSPQCFFPSFAHLYLKPLSTSLFTMAPRPAGQYPTFSHLPKVAPRAVFVEKDVYDFPMASAEHVSRLHSLNARPFNHLGLWAYIAFGFVCLSMIAVFGYMVYTCYHSSKSVLAKKNLEAGNTEETKIDDDGILKIMTAAHTGIKGKNGIKVGNRISTVGEKVKTQARRTLLEMKSITGGPNRLGLTRSESERNIISASNGSQATISYTNESAYDLDSHYLSSPAIAHPTTCATSHLPFHLPPPPPSPTLAHKQHISRTRRGRAQSSPVSPSPSFFPAPVSPPVPPALIPGNVSPGNTSPKTLHPDAFSVAHKPEPINGDVKQNVEQAKNPEHKEVPHVVPTYDLHNIPFVQPLNPFMTPSTSTVMIWNDPKLSPVSGSIITSPHFPNFPTKNIKISPPVPSPTRAPASETSFMSGVINAALRRNETASSPKNKKLIKDLILPLKAARRHAGEAEQKPQQQNLNPFEQGC</sequence>
<feature type="region of interest" description="Disordered" evidence="1">
    <location>
        <begin position="292"/>
        <end position="331"/>
    </location>
</feature>
<proteinExistence type="predicted"/>
<keyword evidence="4" id="KW-1185">Reference proteome</keyword>
<organism evidence="3 4">
    <name type="scientific">Agrocybe pediades</name>
    <dbReference type="NCBI Taxonomy" id="84607"/>
    <lineage>
        <taxon>Eukaryota</taxon>
        <taxon>Fungi</taxon>
        <taxon>Dikarya</taxon>
        <taxon>Basidiomycota</taxon>
        <taxon>Agaricomycotina</taxon>
        <taxon>Agaricomycetes</taxon>
        <taxon>Agaricomycetidae</taxon>
        <taxon>Agaricales</taxon>
        <taxon>Agaricineae</taxon>
        <taxon>Strophariaceae</taxon>
        <taxon>Agrocybe</taxon>
    </lineage>
</organism>
<keyword evidence="2" id="KW-0472">Membrane</keyword>
<feature type="compositionally biased region" description="Basic residues" evidence="1">
    <location>
        <begin position="307"/>
        <end position="318"/>
    </location>
</feature>
<name>A0A8H4QS63_9AGAR</name>
<dbReference type="EMBL" id="JAACJL010000032">
    <property type="protein sequence ID" value="KAF4615888.1"/>
    <property type="molecule type" value="Genomic_DNA"/>
</dbReference>
<evidence type="ECO:0000256" key="2">
    <source>
        <dbReference type="SAM" id="Phobius"/>
    </source>
</evidence>
<gene>
    <name evidence="3" type="ORF">D9613_011406</name>
</gene>
<accession>A0A8H4QS63</accession>
<comment type="caution">
    <text evidence="3">The sequence shown here is derived from an EMBL/GenBank/DDBJ whole genome shotgun (WGS) entry which is preliminary data.</text>
</comment>
<dbReference type="Proteomes" id="UP000521872">
    <property type="component" value="Unassembled WGS sequence"/>
</dbReference>
<protein>
    <submittedName>
        <fullName evidence="3">Uncharacterized protein</fullName>
    </submittedName>
</protein>
<feature type="region of interest" description="Disordered" evidence="1">
    <location>
        <begin position="502"/>
        <end position="525"/>
    </location>
</feature>
<keyword evidence="2" id="KW-1133">Transmembrane helix</keyword>
<dbReference type="AlphaFoldDB" id="A0A8H4QS63"/>